<dbReference type="GO" id="GO:0009103">
    <property type="term" value="P:lipopolysaccharide biosynthetic process"/>
    <property type="evidence" value="ECO:0007669"/>
    <property type="project" value="UniProtKB-ARBA"/>
</dbReference>
<comment type="caution">
    <text evidence="9">The sequence shown here is derived from an EMBL/GenBank/DDBJ whole genome shotgun (WGS) entry which is preliminary data.</text>
</comment>
<evidence type="ECO:0000256" key="7">
    <source>
        <dbReference type="ARBA" id="ARBA00023136"/>
    </source>
</evidence>
<reference evidence="9 10" key="1">
    <citation type="submission" date="2019-03" db="EMBL/GenBank/DDBJ databases">
        <title>Metabolic potential of uncultured bacteria and archaea associated with petroleum seepage in deep-sea sediments.</title>
        <authorList>
            <person name="Dong X."/>
            <person name="Hubert C."/>
        </authorList>
    </citation>
    <scope>NUCLEOTIDE SEQUENCE [LARGE SCALE GENOMIC DNA]</scope>
    <source>
        <strain evidence="9">E44_bin18</strain>
    </source>
</reference>
<evidence type="ECO:0000313" key="10">
    <source>
        <dbReference type="Proteomes" id="UP000315525"/>
    </source>
</evidence>
<feature type="transmembrane region" description="Helical" evidence="8">
    <location>
        <begin position="379"/>
        <end position="399"/>
    </location>
</feature>
<evidence type="ECO:0000256" key="6">
    <source>
        <dbReference type="ARBA" id="ARBA00022989"/>
    </source>
</evidence>
<evidence type="ECO:0000256" key="8">
    <source>
        <dbReference type="SAM" id="Phobius"/>
    </source>
</evidence>
<feature type="transmembrane region" description="Helical" evidence="8">
    <location>
        <begin position="186"/>
        <end position="207"/>
    </location>
</feature>
<dbReference type="GO" id="GO:0016763">
    <property type="term" value="F:pentosyltransferase activity"/>
    <property type="evidence" value="ECO:0007669"/>
    <property type="project" value="TreeGrafter"/>
</dbReference>
<evidence type="ECO:0008006" key="11">
    <source>
        <dbReference type="Google" id="ProtNLM"/>
    </source>
</evidence>
<proteinExistence type="predicted"/>
<feature type="transmembrane region" description="Helical" evidence="8">
    <location>
        <begin position="339"/>
        <end position="359"/>
    </location>
</feature>
<accession>A0A523UX47</accession>
<feature type="transmembrane region" description="Helical" evidence="8">
    <location>
        <begin position="80"/>
        <end position="99"/>
    </location>
</feature>
<keyword evidence="5 8" id="KW-0812">Transmembrane</keyword>
<evidence type="ECO:0000313" key="9">
    <source>
        <dbReference type="EMBL" id="TET47096.1"/>
    </source>
</evidence>
<dbReference type="AlphaFoldDB" id="A0A523UX47"/>
<comment type="subcellular location">
    <subcellularLocation>
        <location evidence="1">Cell membrane</location>
        <topology evidence="1">Multi-pass membrane protein</topology>
    </subcellularLocation>
</comment>
<dbReference type="GO" id="GO:0005886">
    <property type="term" value="C:plasma membrane"/>
    <property type="evidence" value="ECO:0007669"/>
    <property type="project" value="UniProtKB-SubCell"/>
</dbReference>
<feature type="transmembrane region" description="Helical" evidence="8">
    <location>
        <begin position="405"/>
        <end position="424"/>
    </location>
</feature>
<feature type="transmembrane region" description="Helical" evidence="8">
    <location>
        <begin position="237"/>
        <end position="265"/>
    </location>
</feature>
<protein>
    <recommendedName>
        <fullName evidence="11">Glycosyltransferase RgtA/B/C/D-like domain-containing protein</fullName>
    </recommendedName>
</protein>
<evidence type="ECO:0000256" key="5">
    <source>
        <dbReference type="ARBA" id="ARBA00022692"/>
    </source>
</evidence>
<keyword evidence="3" id="KW-0328">Glycosyltransferase</keyword>
<keyword evidence="4" id="KW-0808">Transferase</keyword>
<dbReference type="PANTHER" id="PTHR33908">
    <property type="entry name" value="MANNOSYLTRANSFERASE YKCB-RELATED"/>
    <property type="match status" value="1"/>
</dbReference>
<gene>
    <name evidence="9" type="ORF">E3J62_02455</name>
</gene>
<dbReference type="PANTHER" id="PTHR33908:SF11">
    <property type="entry name" value="MEMBRANE PROTEIN"/>
    <property type="match status" value="1"/>
</dbReference>
<sequence length="583" mass="64707">MKNEKIWVKIYRLRLGHRGEASKRFLNQKSLTKTYVYITGNIAPCNEDSHSTKKMHESDGNICANEVNEVLGQTRLVRRIIGLLLILGLLGVLLVLTSTSRFGPGVSPDSVAHVSTARNLLSGKGYVQYDGSRFVSCPPLFPTLLASIGLCGFDPLGVARYLNAICFGAIIFISGLWLLKNIQPLPFALLGAGALLLSKPLIGVSAFAWPEPLFVLLVLVFVVEAGEFLERGKSLSFILLTISAMLAFLTHYLGIAVILAGLVILYLKPSITPVRRFVNLIMFATISALPTIVWLVGNRIVSSELTREIALGSFPIAQNLWFALHAVSKWFLPLRMPTTARIVIFSLLFILMLGLLAAITARDRNRWARSNLPQIMPSLCFLLIYLGCLVASATGVAFGGINDRLLSPIYVPLILLMVFTFDNLREFPDRHFLRKAFTITLIAGFSIWLAYRASRVTKVTWMSFRDGPGGYATAAWRESNLVQHIRRYPLHGQVYSNAPDAVYILAGESARLSPRKHPSHSPKSTPDDILKFKTTLVSGTDTYLVWFENNYRASYLYSLQELRSMFDVDTVAATSDGAVYLVR</sequence>
<feature type="transmembrane region" description="Helical" evidence="8">
    <location>
        <begin position="436"/>
        <end position="454"/>
    </location>
</feature>
<feature type="transmembrane region" description="Helical" evidence="8">
    <location>
        <begin position="277"/>
        <end position="297"/>
    </location>
</feature>
<keyword evidence="7 8" id="KW-0472">Membrane</keyword>
<feature type="transmembrane region" description="Helical" evidence="8">
    <location>
        <begin position="161"/>
        <end position="179"/>
    </location>
</feature>
<evidence type="ECO:0000256" key="2">
    <source>
        <dbReference type="ARBA" id="ARBA00022475"/>
    </source>
</evidence>
<dbReference type="InterPro" id="IPR050297">
    <property type="entry name" value="LipidA_mod_glycosyltrf_83"/>
</dbReference>
<evidence type="ECO:0000256" key="3">
    <source>
        <dbReference type="ARBA" id="ARBA00022676"/>
    </source>
</evidence>
<evidence type="ECO:0000256" key="4">
    <source>
        <dbReference type="ARBA" id="ARBA00022679"/>
    </source>
</evidence>
<name>A0A523UX47_UNCT6</name>
<evidence type="ECO:0000256" key="1">
    <source>
        <dbReference type="ARBA" id="ARBA00004651"/>
    </source>
</evidence>
<dbReference type="EMBL" id="SOJN01000034">
    <property type="protein sequence ID" value="TET47096.1"/>
    <property type="molecule type" value="Genomic_DNA"/>
</dbReference>
<organism evidence="9 10">
    <name type="scientific">candidate division TA06 bacterium</name>
    <dbReference type="NCBI Taxonomy" id="2250710"/>
    <lineage>
        <taxon>Bacteria</taxon>
        <taxon>Bacteria division TA06</taxon>
    </lineage>
</organism>
<keyword evidence="6 8" id="KW-1133">Transmembrane helix</keyword>
<keyword evidence="2" id="KW-1003">Cell membrane</keyword>
<dbReference type="Proteomes" id="UP000315525">
    <property type="component" value="Unassembled WGS sequence"/>
</dbReference>